<dbReference type="EMBL" id="WHPC01000010">
    <property type="protein sequence ID" value="MPV36328.1"/>
    <property type="molecule type" value="Genomic_DNA"/>
</dbReference>
<evidence type="ECO:0000259" key="1">
    <source>
        <dbReference type="Pfam" id="PF20469"/>
    </source>
</evidence>
<dbReference type="AlphaFoldDB" id="A0A6N7EH69"/>
<keyword evidence="2" id="KW-0540">Nuclease</keyword>
<organism evidence="2 3">
    <name type="scientific">Georgenia subflava</name>
    <dbReference type="NCBI Taxonomy" id="1622177"/>
    <lineage>
        <taxon>Bacteria</taxon>
        <taxon>Bacillati</taxon>
        <taxon>Actinomycetota</taxon>
        <taxon>Actinomycetes</taxon>
        <taxon>Micrococcales</taxon>
        <taxon>Bogoriellaceae</taxon>
        <taxon>Georgenia</taxon>
    </lineage>
</organism>
<name>A0A6N7EH69_9MICO</name>
<dbReference type="Proteomes" id="UP000437709">
    <property type="component" value="Unassembled WGS sequence"/>
</dbReference>
<keyword evidence="2" id="KW-0255">Endonuclease</keyword>
<dbReference type="InterPro" id="IPR034139">
    <property type="entry name" value="TOPRIM_OLD"/>
</dbReference>
<dbReference type="CDD" id="cd01026">
    <property type="entry name" value="TOPRIM_OLD"/>
    <property type="match status" value="1"/>
</dbReference>
<evidence type="ECO:0000313" key="2">
    <source>
        <dbReference type="EMBL" id="MPV36328.1"/>
    </source>
</evidence>
<sequence length="210" mass="22448">MDELAIFREVLTTGAVGGTAAGTQVRLRETGVRAVVLVEGVSDQAAVEALAERLGRDLAAERVAVVPMGGVTNTDRFLRTLGPADGGPKVAVLCDAGEVRFVERGLELAGMGGSRPGGTGCYVCVQDLEDELLRAVGADAAQQLLDAHGDLARFRLFQRQPAQRDRTVERQLRRFLGTTSGRKAAYARRLVEHMDLDRTPAPLAQLLADV</sequence>
<evidence type="ECO:0000313" key="3">
    <source>
        <dbReference type="Proteomes" id="UP000437709"/>
    </source>
</evidence>
<comment type="caution">
    <text evidence="2">The sequence shown here is derived from an EMBL/GenBank/DDBJ whole genome shotgun (WGS) entry which is preliminary data.</text>
</comment>
<dbReference type="Pfam" id="PF20469">
    <property type="entry name" value="OLD-like_TOPRIM"/>
    <property type="match status" value="1"/>
</dbReference>
<feature type="domain" description="OLD protein-like TOPRIM" evidence="1">
    <location>
        <begin position="33"/>
        <end position="95"/>
    </location>
</feature>
<reference evidence="2 3" key="1">
    <citation type="submission" date="2019-10" db="EMBL/GenBank/DDBJ databases">
        <title>Georgenia wutianyii sp. nov. and Georgenia yuyongxinii sp. nov. isolated from plateau pika (Ochotona curzoniae) in the Qinghai-Tibet plateau of China.</title>
        <authorList>
            <person name="Tian Z."/>
        </authorList>
    </citation>
    <scope>NUCLEOTIDE SEQUENCE [LARGE SCALE GENOMIC DNA]</scope>
    <source>
        <strain evidence="2 3">JCM 19765</strain>
    </source>
</reference>
<protein>
    <submittedName>
        <fullName evidence="2">ATP-dependent endonuclease</fullName>
    </submittedName>
</protein>
<keyword evidence="2" id="KW-0378">Hydrolase</keyword>
<keyword evidence="3" id="KW-1185">Reference proteome</keyword>
<dbReference type="GO" id="GO:0004519">
    <property type="term" value="F:endonuclease activity"/>
    <property type="evidence" value="ECO:0007669"/>
    <property type="project" value="UniProtKB-KW"/>
</dbReference>
<proteinExistence type="predicted"/>
<gene>
    <name evidence="2" type="ORF">GB881_04560</name>
</gene>
<accession>A0A6N7EH69</accession>
<dbReference type="RefSeq" id="WP_152196182.1">
    <property type="nucleotide sequence ID" value="NZ_VUKD01000004.1"/>
</dbReference>